<keyword evidence="6" id="KW-0547">Nucleotide-binding</keyword>
<evidence type="ECO:0000256" key="4">
    <source>
        <dbReference type="ARBA" id="ARBA00019824"/>
    </source>
</evidence>
<dbReference type="Gene3D" id="1.10.8.140">
    <property type="entry name" value="PDCD5-like"/>
    <property type="match status" value="1"/>
</dbReference>
<keyword evidence="8" id="KW-0067">ATP-binding</keyword>
<dbReference type="Gene3D" id="3.40.50.300">
    <property type="entry name" value="P-loop containing nucleotide triphosphate hydrolases"/>
    <property type="match status" value="1"/>
</dbReference>
<keyword evidence="5" id="KW-0808">Transferase</keyword>
<comment type="similarity">
    <text evidence="1">Belongs to the PDCD5 family.</text>
</comment>
<gene>
    <name evidence="11" type="ORF">PSACC_03084</name>
</gene>
<comment type="similarity">
    <text evidence="2">Belongs to the Clp1 family. NOL9/GRC3 subfamily.</text>
</comment>
<evidence type="ECO:0000259" key="10">
    <source>
        <dbReference type="Pfam" id="PF16575"/>
    </source>
</evidence>
<evidence type="ECO:0000256" key="5">
    <source>
        <dbReference type="ARBA" id="ARBA00022679"/>
    </source>
</evidence>
<dbReference type="SUPFAM" id="SSF52540">
    <property type="entry name" value="P-loop containing nucleoside triphosphate hydrolases"/>
    <property type="match status" value="1"/>
</dbReference>
<evidence type="ECO:0000256" key="3">
    <source>
        <dbReference type="ARBA" id="ARBA00018706"/>
    </source>
</evidence>
<accession>A0A2H9TH54</accession>
<dbReference type="Pfam" id="PF01984">
    <property type="entry name" value="dsDNA_bind"/>
    <property type="match status" value="1"/>
</dbReference>
<name>A0A2H9TH54_9FUNG</name>
<comment type="caution">
    <text evidence="11">The sequence shown here is derived from an EMBL/GenBank/DDBJ whole genome shotgun (WGS) entry which is preliminary data.</text>
</comment>
<evidence type="ECO:0000256" key="7">
    <source>
        <dbReference type="ARBA" id="ARBA00022777"/>
    </source>
</evidence>
<dbReference type="InterPro" id="IPR036883">
    <property type="entry name" value="PDCD5-like_sf"/>
</dbReference>
<organism evidence="11 12">
    <name type="scientific">Paramicrosporidium saccamoebae</name>
    <dbReference type="NCBI Taxonomy" id="1246581"/>
    <lineage>
        <taxon>Eukaryota</taxon>
        <taxon>Fungi</taxon>
        <taxon>Fungi incertae sedis</taxon>
        <taxon>Cryptomycota</taxon>
        <taxon>Cryptomycota incertae sedis</taxon>
        <taxon>Paramicrosporidium</taxon>
    </lineage>
</organism>
<feature type="domain" description="Clp1 P-loop" evidence="10">
    <location>
        <begin position="137"/>
        <end position="273"/>
    </location>
</feature>
<evidence type="ECO:0000256" key="8">
    <source>
        <dbReference type="ARBA" id="ARBA00022840"/>
    </source>
</evidence>
<protein>
    <recommendedName>
        <fullName evidence="4">Polynucleotide 5'-hydroxyl-kinase GRC3</fullName>
    </recommendedName>
    <alternativeName>
        <fullName evidence="3">Polynucleotide 5'-hydroxyl-kinase grc3</fullName>
    </alternativeName>
</protein>
<dbReference type="AlphaFoldDB" id="A0A2H9TH54"/>
<dbReference type="InterPro" id="IPR002836">
    <property type="entry name" value="PDCD5-like"/>
</dbReference>
<evidence type="ECO:0000256" key="2">
    <source>
        <dbReference type="ARBA" id="ARBA00011003"/>
    </source>
</evidence>
<dbReference type="SUPFAM" id="SSF46950">
    <property type="entry name" value="Double-stranded DNA-binding domain"/>
    <property type="match status" value="1"/>
</dbReference>
<dbReference type="OrthoDB" id="2405412at2759"/>
<feature type="transmembrane region" description="Helical" evidence="9">
    <location>
        <begin position="812"/>
        <end position="838"/>
    </location>
</feature>
<evidence type="ECO:0000256" key="1">
    <source>
        <dbReference type="ARBA" id="ARBA00010490"/>
    </source>
</evidence>
<evidence type="ECO:0000313" key="12">
    <source>
        <dbReference type="Proteomes" id="UP000240830"/>
    </source>
</evidence>
<evidence type="ECO:0000256" key="6">
    <source>
        <dbReference type="ARBA" id="ARBA00022741"/>
    </source>
</evidence>
<keyword evidence="9" id="KW-0812">Transmembrane</keyword>
<proteinExistence type="inferred from homology"/>
<keyword evidence="9" id="KW-1133">Transmembrane helix</keyword>
<evidence type="ECO:0000313" key="11">
    <source>
        <dbReference type="EMBL" id="PJF17094.1"/>
    </source>
</evidence>
<dbReference type="Pfam" id="PF16575">
    <property type="entry name" value="CLP1_P"/>
    <property type="match status" value="1"/>
</dbReference>
<dbReference type="Proteomes" id="UP000240830">
    <property type="component" value="Unassembled WGS sequence"/>
</dbReference>
<sequence length="1007" mass="112893">MVIKVAFGIEATLTLAPYYSAGANGARVSECLSKARRGQAYVKAISGNIHVFGRTLSPRDATQRIVSPPTTSLLFVENPDSSADAILGIASVFNGLEDLRLSQGGSALGIPVEWCRLASSLPKTIENSSPPIILICGPRKVGKSTFGRFIVNQLLNSYCKVAHMDLDCGQTEFAPPGFSSLGIVTDALLGPPIRHSGSVDHMRYLGLSGVDRSPRCYFDCCKSLIDIYKRQYSHAGIPLIVNTMGWITGMGFLLLQNILQECRPSHIIAMKADSPTLDDSVPEYIWEALYDIPEAKFTEAVPYARDELVSVASIHPAKASGKDSDRTRTNPRDLRDLVWLSYFHQDPTSEYLKYDFTRTLSEFVPIVVPFRRIRILLSSPFEFAERATFLALLNHAVVGLATEMQCHTLFEVNSLRVSRVRAGDLVPEVFGAALVRSVDPINQMMEIITPMRLGQLTQKALYTLGPDAGRKQMAEQEKHEQMRSEILLRILSSDARQRCMVQVGDCMINIVSRITMVKPERGRALEDLIIDAARSGRLRGSSPTGQLTENDLVGLLENINVQQQSQESKIKFQRRPALDDEDEDFYAATTEIINEELASMEFATIAPHCTATCASPYFASHIWSRIRESPKALKDLRKSMQANGIKGPLFNMDSAKYLCVDILSVTRPEGYLTQTVAALLTRIPIRLQNKIRITIHNLSLPLAQNTEAAALADLLVVKDAAYRVDRHPDKYKEHENFVKETIDYMLVMDSALDSGCEFVLLLEDDAVASARWAEDLLSTLSLLSLSPKRWMVLRLFSTFEWITWNVQVPSDVILIIFFTITLAAIVISVIGLGQKAYLRLTERRYVALIQSQVIGRGDFVLRPNLTSLATLLVGLGTFIVLLGKYTIFTYPNGVHDLHIGASCVANVYPKKELRIFRDYISNEFTEFEAGNRLEELPKKDLHFRKFIALEEKKNGWRYQELFRLPNLFQHVGRKTSLDKESSWGTMIISHSFRDDEVSIHLEQHHIK</sequence>
<dbReference type="GO" id="GO:0003677">
    <property type="term" value="F:DNA binding"/>
    <property type="evidence" value="ECO:0007669"/>
    <property type="project" value="InterPro"/>
</dbReference>
<dbReference type="GO" id="GO:0000448">
    <property type="term" value="P:cleavage in ITS2 between 5.8S rRNA and LSU-rRNA of tricistronic rRNA transcript (SSU-rRNA, 5.8S rRNA, LSU-rRNA)"/>
    <property type="evidence" value="ECO:0007669"/>
    <property type="project" value="TreeGrafter"/>
</dbReference>
<dbReference type="PANTHER" id="PTHR12755">
    <property type="entry name" value="CLEAVAGE/POLYADENYLATION FACTOR IA SUBUNIT CLP1P"/>
    <property type="match status" value="1"/>
</dbReference>
<dbReference type="InterPro" id="IPR032319">
    <property type="entry name" value="CLP1_P"/>
</dbReference>
<feature type="transmembrane region" description="Helical" evidence="9">
    <location>
        <begin position="859"/>
        <end position="882"/>
    </location>
</feature>
<dbReference type="GO" id="GO:0005524">
    <property type="term" value="F:ATP binding"/>
    <property type="evidence" value="ECO:0007669"/>
    <property type="project" value="UniProtKB-KW"/>
</dbReference>
<keyword evidence="9" id="KW-0472">Membrane</keyword>
<reference evidence="11 12" key="1">
    <citation type="submission" date="2016-10" db="EMBL/GenBank/DDBJ databases">
        <title>The genome of Paramicrosporidium saccamoebae is the missing link in understanding Cryptomycota and Microsporidia evolution.</title>
        <authorList>
            <person name="Quandt C.A."/>
            <person name="Beaudet D."/>
            <person name="Corsaro D."/>
            <person name="Michel R."/>
            <person name="Corradi N."/>
            <person name="James T."/>
        </authorList>
    </citation>
    <scope>NUCLEOTIDE SEQUENCE [LARGE SCALE GENOMIC DNA]</scope>
    <source>
        <strain evidence="11 12">KSL3</strain>
    </source>
</reference>
<keyword evidence="12" id="KW-1185">Reference proteome</keyword>
<dbReference type="GO" id="GO:0005634">
    <property type="term" value="C:nucleus"/>
    <property type="evidence" value="ECO:0007669"/>
    <property type="project" value="TreeGrafter"/>
</dbReference>
<keyword evidence="7" id="KW-0418">Kinase</keyword>
<dbReference type="GO" id="GO:0051731">
    <property type="term" value="F:polynucleotide 5'-hydroxyl-kinase activity"/>
    <property type="evidence" value="ECO:0007669"/>
    <property type="project" value="InterPro"/>
</dbReference>
<dbReference type="CDD" id="cd21105">
    <property type="entry name" value="PGAP4-like"/>
    <property type="match status" value="1"/>
</dbReference>
<dbReference type="PANTHER" id="PTHR12755:SF3">
    <property type="entry name" value="POLYNUCLEOTIDE 5'-HYDROXYL-KINASE NOL9"/>
    <property type="match status" value="1"/>
</dbReference>
<evidence type="ECO:0000256" key="9">
    <source>
        <dbReference type="SAM" id="Phobius"/>
    </source>
</evidence>
<dbReference type="InterPro" id="IPR045116">
    <property type="entry name" value="Clp1/Grc3"/>
</dbReference>
<dbReference type="InterPro" id="IPR027417">
    <property type="entry name" value="P-loop_NTPase"/>
</dbReference>
<dbReference type="EMBL" id="MTSL01000191">
    <property type="protein sequence ID" value="PJF17094.1"/>
    <property type="molecule type" value="Genomic_DNA"/>
</dbReference>
<dbReference type="STRING" id="1246581.A0A2H9TH54"/>